<sequence length="466" mass="50627">MKLVVKFGGTSLATVKDIKNVVKTVDKLSKNSKVVVVCSAVDGITDELIQISFLIEKGNKKDANRMLAKISQKHKQFADHLITNPKILKALTNKLNSDLTELEELVHGLILLGEVTPRSYDYLISFGEKLSIDLVSFSLQEMKNKSIPLSGKEAGIVTDSNFGDSRPLMDTTKIRLSKTINEHLTKNTIPVIAGFAGADQHEKITTFGRGGSDYTATIIASCIDANEIWLMSDVEGMMTADPKLIKNAKLIKEVSYAEAIEMARFGAKQIHPRTFEPLLSKKIPMRIRSSFDVNNQGTLVTLPHSKSKSSVKCVSAIRKVGLLDLTGGILFAGPGAAAKIFSVLTKNDINAMMVSSNPSESSITIVVKKEDLHKAENALEINLLGTTLKKIETIPNVAIIAVIGSGMRGKVGIASRVFLAAQKSNSNVMMIAQGSSELNLAFVVKDNDCKSVVESLHNEFKLNMTK</sequence>
<dbReference type="PANTHER" id="PTHR21499">
    <property type="entry name" value="ASPARTATE KINASE"/>
    <property type="match status" value="1"/>
</dbReference>
<evidence type="ECO:0000256" key="7">
    <source>
        <dbReference type="RuleBase" id="RU003448"/>
    </source>
</evidence>
<dbReference type="Pfam" id="PF00696">
    <property type="entry name" value="AA_kinase"/>
    <property type="match status" value="1"/>
</dbReference>
<comment type="pathway">
    <text evidence="8">Amino-acid biosynthesis; L-methionine biosynthesis via de novo pathway; L-homoserine from L-aspartate: step 1/3.</text>
</comment>
<dbReference type="GO" id="GO:0009090">
    <property type="term" value="P:homoserine biosynthetic process"/>
    <property type="evidence" value="ECO:0007669"/>
    <property type="project" value="TreeGrafter"/>
</dbReference>
<dbReference type="GO" id="GO:0009088">
    <property type="term" value="P:threonine biosynthetic process"/>
    <property type="evidence" value="ECO:0007669"/>
    <property type="project" value="UniProtKB-UniPathway"/>
</dbReference>
<accession>A0A075HUX5</accession>
<evidence type="ECO:0000256" key="5">
    <source>
        <dbReference type="ARBA" id="ARBA00022840"/>
    </source>
</evidence>
<comment type="pathway">
    <text evidence="8">Amino-acid biosynthesis; L-lysine biosynthesis via DAP pathway; (S)-tetrahydrodipicolinate from L-aspartate: step 1/4.</text>
</comment>
<dbReference type="Gene3D" id="3.40.1160.10">
    <property type="entry name" value="Acetylglutamate kinase-like"/>
    <property type="match status" value="1"/>
</dbReference>
<dbReference type="SUPFAM" id="SSF55021">
    <property type="entry name" value="ACT-like"/>
    <property type="match status" value="2"/>
</dbReference>
<protein>
    <recommendedName>
        <fullName evidence="7">Aspartokinase</fullName>
        <ecNumber evidence="7">2.7.2.4</ecNumber>
    </recommendedName>
</protein>
<keyword evidence="2 7" id="KW-0808">Transferase</keyword>
<evidence type="ECO:0000313" key="10">
    <source>
        <dbReference type="EMBL" id="AIF17623.1"/>
    </source>
</evidence>
<evidence type="ECO:0000256" key="8">
    <source>
        <dbReference type="RuleBase" id="RU004249"/>
    </source>
</evidence>
<dbReference type="InterPro" id="IPR045865">
    <property type="entry name" value="ACT-like_dom_sf"/>
</dbReference>
<dbReference type="InterPro" id="IPR018042">
    <property type="entry name" value="Aspartate_kinase_CS"/>
</dbReference>
<dbReference type="GO" id="GO:0005524">
    <property type="term" value="F:ATP binding"/>
    <property type="evidence" value="ECO:0007669"/>
    <property type="project" value="UniProtKB-KW"/>
</dbReference>
<dbReference type="AlphaFoldDB" id="A0A075HUX5"/>
<feature type="domain" description="ACT" evidence="9">
    <location>
        <begin position="325"/>
        <end position="405"/>
    </location>
</feature>
<dbReference type="InterPro" id="IPR054352">
    <property type="entry name" value="ACT_Aspartokinase"/>
</dbReference>
<comment type="catalytic activity">
    <reaction evidence="6 7">
        <text>L-aspartate + ATP = 4-phospho-L-aspartate + ADP</text>
        <dbReference type="Rhea" id="RHEA:23776"/>
        <dbReference type="ChEBI" id="CHEBI:29991"/>
        <dbReference type="ChEBI" id="CHEBI:30616"/>
        <dbReference type="ChEBI" id="CHEBI:57535"/>
        <dbReference type="ChEBI" id="CHEBI:456216"/>
        <dbReference type="EC" id="2.7.2.4"/>
    </reaction>
</comment>
<dbReference type="GO" id="GO:0005829">
    <property type="term" value="C:cytosol"/>
    <property type="evidence" value="ECO:0007669"/>
    <property type="project" value="TreeGrafter"/>
</dbReference>
<proteinExistence type="inferred from homology"/>
<comment type="similarity">
    <text evidence="1 7">Belongs to the aspartokinase family.</text>
</comment>
<keyword evidence="4 7" id="KW-0418">Kinase</keyword>
<dbReference type="Pfam" id="PF22468">
    <property type="entry name" value="ACT_9"/>
    <property type="match status" value="2"/>
</dbReference>
<dbReference type="UniPathway" id="UPA00051">
    <property type="reaction ID" value="UER00462"/>
</dbReference>
<dbReference type="Gene3D" id="3.30.2130.10">
    <property type="entry name" value="VC0802-like"/>
    <property type="match status" value="1"/>
</dbReference>
<dbReference type="InterPro" id="IPR005260">
    <property type="entry name" value="Asp_kin_monofn"/>
</dbReference>
<organism evidence="10">
    <name type="scientific">uncultured marine thaumarchaeote KM3_78_D03</name>
    <dbReference type="NCBI Taxonomy" id="1456290"/>
    <lineage>
        <taxon>Archaea</taxon>
        <taxon>Nitrososphaerota</taxon>
        <taxon>environmental samples</taxon>
    </lineage>
</organism>
<comment type="pathway">
    <text evidence="8">Amino-acid biosynthesis; L-threonine biosynthesis; L-threonine from L-aspartate: step 1/5.</text>
</comment>
<dbReference type="NCBIfam" id="TIGR00657">
    <property type="entry name" value="asp_kinases"/>
    <property type="match status" value="1"/>
</dbReference>
<evidence type="ECO:0000256" key="1">
    <source>
        <dbReference type="ARBA" id="ARBA00010122"/>
    </source>
</evidence>
<dbReference type="SUPFAM" id="SSF53633">
    <property type="entry name" value="Carbamate kinase-like"/>
    <property type="match status" value="1"/>
</dbReference>
<evidence type="ECO:0000256" key="2">
    <source>
        <dbReference type="ARBA" id="ARBA00022679"/>
    </source>
</evidence>
<dbReference type="PROSITE" id="PS51671">
    <property type="entry name" value="ACT"/>
    <property type="match status" value="1"/>
</dbReference>
<dbReference type="FunFam" id="3.30.2130.10:FF:000001">
    <property type="entry name" value="Bifunctional aspartokinase/homoserine dehydrogenase"/>
    <property type="match status" value="1"/>
</dbReference>
<dbReference type="InterPro" id="IPR001048">
    <property type="entry name" value="Asp/Glu/Uridylate_kinase"/>
</dbReference>
<dbReference type="EC" id="2.7.2.4" evidence="7"/>
<dbReference type="UniPathway" id="UPA00050">
    <property type="reaction ID" value="UER00461"/>
</dbReference>
<dbReference type="UniPathway" id="UPA00034">
    <property type="reaction ID" value="UER00015"/>
</dbReference>
<dbReference type="InterPro" id="IPR002912">
    <property type="entry name" value="ACT_dom"/>
</dbReference>
<evidence type="ECO:0000256" key="3">
    <source>
        <dbReference type="ARBA" id="ARBA00022741"/>
    </source>
</evidence>
<evidence type="ECO:0000256" key="4">
    <source>
        <dbReference type="ARBA" id="ARBA00022777"/>
    </source>
</evidence>
<dbReference type="PIRSF" id="PIRSF000726">
    <property type="entry name" value="Asp_kin"/>
    <property type="match status" value="1"/>
</dbReference>
<name>A0A075HUX5_9ARCH</name>
<dbReference type="PROSITE" id="PS00324">
    <property type="entry name" value="ASPARTOKINASE"/>
    <property type="match status" value="1"/>
</dbReference>
<dbReference type="PANTHER" id="PTHR21499:SF59">
    <property type="entry name" value="ASPARTOKINASE"/>
    <property type="match status" value="1"/>
</dbReference>
<gene>
    <name evidence="10" type="primary">lysC</name>
</gene>
<keyword evidence="8" id="KW-0028">Amino-acid biosynthesis</keyword>
<dbReference type="GO" id="GO:0004072">
    <property type="term" value="F:aspartate kinase activity"/>
    <property type="evidence" value="ECO:0007669"/>
    <property type="project" value="UniProtKB-EC"/>
</dbReference>
<keyword evidence="3" id="KW-0547">Nucleotide-binding</keyword>
<reference evidence="10" key="1">
    <citation type="journal article" date="2014" name="Genome Biol. Evol.">
        <title>Pangenome evidence for extensive interdomain horizontal transfer affecting lineage core and shell genes in uncultured planktonic thaumarchaeota and euryarchaeota.</title>
        <authorList>
            <person name="Deschamps P."/>
            <person name="Zivanovic Y."/>
            <person name="Moreira D."/>
            <person name="Rodriguez-Valera F."/>
            <person name="Lopez-Garcia P."/>
        </authorList>
    </citation>
    <scope>NUCLEOTIDE SEQUENCE</scope>
</reference>
<dbReference type="CDD" id="cd04924">
    <property type="entry name" value="ACT_AK-Arch_2"/>
    <property type="match status" value="1"/>
</dbReference>
<dbReference type="EMBL" id="KF901087">
    <property type="protein sequence ID" value="AIF17623.1"/>
    <property type="molecule type" value="Genomic_DNA"/>
</dbReference>
<evidence type="ECO:0000256" key="6">
    <source>
        <dbReference type="ARBA" id="ARBA00047872"/>
    </source>
</evidence>
<keyword evidence="5" id="KW-0067">ATP-binding</keyword>
<evidence type="ECO:0000259" key="9">
    <source>
        <dbReference type="PROSITE" id="PS51671"/>
    </source>
</evidence>
<dbReference type="GO" id="GO:0009089">
    <property type="term" value="P:lysine biosynthetic process via diaminopimelate"/>
    <property type="evidence" value="ECO:0007669"/>
    <property type="project" value="UniProtKB-UniPathway"/>
</dbReference>
<dbReference type="InterPro" id="IPR036393">
    <property type="entry name" value="AceGlu_kinase-like_sf"/>
</dbReference>
<dbReference type="InterPro" id="IPR001341">
    <property type="entry name" value="Asp_kinase"/>
</dbReference>